<dbReference type="InterPro" id="IPR004839">
    <property type="entry name" value="Aminotransferase_I/II_large"/>
</dbReference>
<feature type="domain" description="Aminotransferase class I/classII large" evidence="6">
    <location>
        <begin position="35"/>
        <end position="385"/>
    </location>
</feature>
<dbReference type="InterPro" id="IPR015421">
    <property type="entry name" value="PyrdxlP-dep_Trfase_major"/>
</dbReference>
<evidence type="ECO:0000313" key="8">
    <source>
        <dbReference type="Proteomes" id="UP000831947"/>
    </source>
</evidence>
<dbReference type="Gene3D" id="3.90.1150.10">
    <property type="entry name" value="Aspartate Aminotransferase, domain 1"/>
    <property type="match status" value="1"/>
</dbReference>
<dbReference type="InterPro" id="IPR051798">
    <property type="entry name" value="Class-II_PLP-Dep_Aminotrans"/>
</dbReference>
<dbReference type="Pfam" id="PF00155">
    <property type="entry name" value="Aminotran_1_2"/>
    <property type="match status" value="1"/>
</dbReference>
<reference evidence="7 8" key="1">
    <citation type="journal article" date="2022" name="Int. J. Syst. Evol. Microbiol.">
        <title>Apilactobacillus apisilvae sp. nov., Nicolia spurrieriana gen. nov. sp. nov., Bombilactobacillus folatiphilus sp. nov. and Bombilactobacillus thymidiniphilus sp. nov., four new lactic acid bacterial isolates from stingless bees Tetragonula carbonaria and Austroplebeia australis.</title>
        <authorList>
            <person name="Oliphant S.A."/>
            <person name="Watson-Haigh N.S."/>
            <person name="Sumby K.M."/>
            <person name="Gardner J."/>
            <person name="Groom S."/>
            <person name="Jiranek V."/>
        </authorList>
    </citation>
    <scope>NUCLEOTIDE SEQUENCE [LARGE SCALE GENOMIC DNA]</scope>
    <source>
        <strain evidence="7 8">SG4_A1</strain>
    </source>
</reference>
<gene>
    <name evidence="7" type="ORF">MOO47_04905</name>
</gene>
<comment type="similarity">
    <text evidence="5">Belongs to the class-II pyridoxal-phosphate-dependent aminotransferase family. MalY/PatB cystathionine beta-lyase subfamily.</text>
</comment>
<dbReference type="SUPFAM" id="SSF53383">
    <property type="entry name" value="PLP-dependent transferases"/>
    <property type="match status" value="1"/>
</dbReference>
<comment type="cofactor">
    <cofactor evidence="1">
        <name>pyridoxal 5'-phosphate</name>
        <dbReference type="ChEBI" id="CHEBI:597326"/>
    </cofactor>
</comment>
<dbReference type="InterPro" id="IPR015424">
    <property type="entry name" value="PyrdxlP-dep_Trfase"/>
</dbReference>
<protein>
    <recommendedName>
        <fullName evidence="2">cysteine-S-conjugate beta-lyase</fullName>
        <ecNumber evidence="2">4.4.1.13</ecNumber>
    </recommendedName>
</protein>
<dbReference type="Proteomes" id="UP000831947">
    <property type="component" value="Chromosome"/>
</dbReference>
<dbReference type="NCBIfam" id="TIGR04350">
    <property type="entry name" value="C_S_lyase_PatB"/>
    <property type="match status" value="1"/>
</dbReference>
<accession>A0ABY4PBI0</accession>
<evidence type="ECO:0000256" key="3">
    <source>
        <dbReference type="ARBA" id="ARBA00022898"/>
    </source>
</evidence>
<dbReference type="GO" id="GO:0016829">
    <property type="term" value="F:lyase activity"/>
    <property type="evidence" value="ECO:0007669"/>
    <property type="project" value="UniProtKB-KW"/>
</dbReference>
<sequence length="395" mass="45183">MEFDQVQPRKNTYSIKWDGAAAVYHHKEVLPMWIADMDFQSPPAVVKAICEQAQRGIYGYVTEPQTTRVPQVIADWLQKQNDWQINRHFLGYSAGVVNGLSLAIRALTQEGDAIITQTPLYGHFQSAVESSKRRLVTNPLHQHNGRYEFDWQLFEQQIQTKQVKMAILCNPHNPTGRVWTIAELKQFAQICERHQVIILSDDIHSDLILPGYHYQPLAKVYPEYQDQIITFKSPSKTFNLAGLQFAYYYTTNKQYRQQMTQQAAYACDPDLPTAFALPAVIAAYEQSDEWLLDLLCYLKDNLQWMTAQIETTTAAKVTRSEATYLSWIDVSYLRVSEKALQTALADHGVGLQTNEDFGLSAKDGLFIRLNFATARKTLEEGVNRLIEALQSLEHK</sequence>
<organism evidence="7 8">
    <name type="scientific">Bombilactobacillus thymidiniphilus</name>
    <dbReference type="NCBI Taxonomy" id="2923363"/>
    <lineage>
        <taxon>Bacteria</taxon>
        <taxon>Bacillati</taxon>
        <taxon>Bacillota</taxon>
        <taxon>Bacilli</taxon>
        <taxon>Lactobacillales</taxon>
        <taxon>Lactobacillaceae</taxon>
        <taxon>Bombilactobacillus</taxon>
    </lineage>
</organism>
<keyword evidence="8" id="KW-1185">Reference proteome</keyword>
<keyword evidence="4 7" id="KW-0456">Lyase</keyword>
<dbReference type="InterPro" id="IPR015422">
    <property type="entry name" value="PyrdxlP-dep_Trfase_small"/>
</dbReference>
<name>A0ABY4PBI0_9LACO</name>
<dbReference type="CDD" id="cd00609">
    <property type="entry name" value="AAT_like"/>
    <property type="match status" value="1"/>
</dbReference>
<dbReference type="PANTHER" id="PTHR43525:SF1">
    <property type="entry name" value="PROTEIN MALY"/>
    <property type="match status" value="1"/>
</dbReference>
<dbReference type="Gene3D" id="3.40.640.10">
    <property type="entry name" value="Type I PLP-dependent aspartate aminotransferase-like (Major domain)"/>
    <property type="match status" value="1"/>
</dbReference>
<evidence type="ECO:0000256" key="2">
    <source>
        <dbReference type="ARBA" id="ARBA00012224"/>
    </source>
</evidence>
<evidence type="ECO:0000256" key="1">
    <source>
        <dbReference type="ARBA" id="ARBA00001933"/>
    </source>
</evidence>
<evidence type="ECO:0000313" key="7">
    <source>
        <dbReference type="EMBL" id="UQS83128.1"/>
    </source>
</evidence>
<dbReference type="InterPro" id="IPR027619">
    <property type="entry name" value="C-S_lyase_PatB-like"/>
</dbReference>
<proteinExistence type="inferred from homology"/>
<evidence type="ECO:0000256" key="5">
    <source>
        <dbReference type="ARBA" id="ARBA00037974"/>
    </source>
</evidence>
<dbReference type="EMBL" id="CP093365">
    <property type="protein sequence ID" value="UQS83128.1"/>
    <property type="molecule type" value="Genomic_DNA"/>
</dbReference>
<dbReference type="RefSeq" id="WP_249512355.1">
    <property type="nucleotide sequence ID" value="NZ_CP093365.1"/>
</dbReference>
<dbReference type="PANTHER" id="PTHR43525">
    <property type="entry name" value="PROTEIN MALY"/>
    <property type="match status" value="1"/>
</dbReference>
<dbReference type="EC" id="4.4.1.13" evidence="2"/>
<keyword evidence="3" id="KW-0663">Pyridoxal phosphate</keyword>
<evidence type="ECO:0000259" key="6">
    <source>
        <dbReference type="Pfam" id="PF00155"/>
    </source>
</evidence>
<evidence type="ECO:0000256" key="4">
    <source>
        <dbReference type="ARBA" id="ARBA00023239"/>
    </source>
</evidence>